<feature type="domain" description="PPM-type phosphatase" evidence="2">
    <location>
        <begin position="358"/>
        <end position="577"/>
    </location>
</feature>
<gene>
    <name evidence="3" type="ORF">SAMN05443144_11775</name>
</gene>
<dbReference type="InterPro" id="IPR036457">
    <property type="entry name" value="PPM-type-like_dom_sf"/>
</dbReference>
<dbReference type="Proteomes" id="UP000184041">
    <property type="component" value="Unassembled WGS sequence"/>
</dbReference>
<dbReference type="SUPFAM" id="SSF81606">
    <property type="entry name" value="PP2C-like"/>
    <property type="match status" value="1"/>
</dbReference>
<dbReference type="STRING" id="1194090.SAMN05443144_11775"/>
<dbReference type="SMART" id="SM00331">
    <property type="entry name" value="PP2C_SIG"/>
    <property type="match status" value="1"/>
</dbReference>
<dbReference type="InterPro" id="IPR052016">
    <property type="entry name" value="Bact_Sigma-Reg"/>
</dbReference>
<dbReference type="RefSeq" id="WP_073066281.1">
    <property type="nucleotide sequence ID" value="NZ_FQUS01000017.1"/>
</dbReference>
<dbReference type="SUPFAM" id="SSF55781">
    <property type="entry name" value="GAF domain-like"/>
    <property type="match status" value="2"/>
</dbReference>
<dbReference type="PROSITE" id="PS51746">
    <property type="entry name" value="PPM_2"/>
    <property type="match status" value="1"/>
</dbReference>
<dbReference type="Gene3D" id="3.30.450.40">
    <property type="match status" value="1"/>
</dbReference>
<keyword evidence="4" id="KW-1185">Reference proteome</keyword>
<accession>A0A1M5GJE1</accession>
<organism evidence="3 4">
    <name type="scientific">Fodinibius roseus</name>
    <dbReference type="NCBI Taxonomy" id="1194090"/>
    <lineage>
        <taxon>Bacteria</taxon>
        <taxon>Pseudomonadati</taxon>
        <taxon>Balneolota</taxon>
        <taxon>Balneolia</taxon>
        <taxon>Balneolales</taxon>
        <taxon>Balneolaceae</taxon>
        <taxon>Fodinibius</taxon>
    </lineage>
</organism>
<dbReference type="OrthoDB" id="9763484at2"/>
<dbReference type="Gene3D" id="3.60.40.10">
    <property type="entry name" value="PPM-type phosphatase domain"/>
    <property type="match status" value="1"/>
</dbReference>
<evidence type="ECO:0000313" key="4">
    <source>
        <dbReference type="Proteomes" id="UP000184041"/>
    </source>
</evidence>
<dbReference type="PANTHER" id="PTHR43156">
    <property type="entry name" value="STAGE II SPORULATION PROTEIN E-RELATED"/>
    <property type="match status" value="1"/>
</dbReference>
<name>A0A1M5GJE1_9BACT</name>
<sequence length="578" mass="65105">MLSRSANQGEDHQSRFELNTLLETSRMLVESQDMDFVLNNLLLITMGKLMVSRAMVIIYQPATDNYKVSKSKGRNCPPEGQYLSFQFGDKVREQSVIQCGIDDIELPEILEGDHRCTLFNLRTSNNHIGFLCLGSKGNDQPLNEHEIEFIESLSIISSVAIANSRMFTELRRINRKLDRKVYELNTLFDLSKDFNIMVDRQEIVRIFKFAMLGQMLIRKFFFILEQDGEREVVTASGIRTTPDPADIDTLFEREQDLIEVDQQLADDIPFLAENDIRAVIGLHFQHEKIALVGVGSRANGEPYSSSDYNFLRSLGNLALLSIQKTYLLEERIEKERLEEELNIAKGIQKGLLPDPIPGCDKLDIAARNISSSQVGGDYFDILETPDKRLLFAIGDVTGKGIPAALLMANLQAMLHVLLPIDISLTEATGQVNDIIHRNTPADKFITFFWGILDPDDLSFRYVNAGHNPPVLFRADADQPQELQEGGLILGAMPTLNPYEEQTVPLSSGDLLVFYTDGVTEAMNPDRSEEFGKQRLLDCIRNHRSKSSEEIEQAIIKDVQSFADGDQSDDITLIVIKVN</sequence>
<protein>
    <submittedName>
        <fullName evidence="3">Sigma-B regulation protein RsbU (Phosphoserine phosphatase)</fullName>
    </submittedName>
</protein>
<dbReference type="Pfam" id="PF07228">
    <property type="entry name" value="SpoIIE"/>
    <property type="match status" value="1"/>
</dbReference>
<dbReference type="InterPro" id="IPR001932">
    <property type="entry name" value="PPM-type_phosphatase-like_dom"/>
</dbReference>
<dbReference type="AlphaFoldDB" id="A0A1M5GJE1"/>
<reference evidence="3 4" key="1">
    <citation type="submission" date="2016-11" db="EMBL/GenBank/DDBJ databases">
        <authorList>
            <person name="Jaros S."/>
            <person name="Januszkiewicz K."/>
            <person name="Wedrychowicz H."/>
        </authorList>
    </citation>
    <scope>NUCLEOTIDE SEQUENCE [LARGE SCALE GENOMIC DNA]</scope>
    <source>
        <strain evidence="3 4">DSM 21986</strain>
    </source>
</reference>
<proteinExistence type="predicted"/>
<dbReference type="GO" id="GO:0016791">
    <property type="term" value="F:phosphatase activity"/>
    <property type="evidence" value="ECO:0007669"/>
    <property type="project" value="TreeGrafter"/>
</dbReference>
<evidence type="ECO:0000313" key="3">
    <source>
        <dbReference type="EMBL" id="SHG03864.1"/>
    </source>
</evidence>
<keyword evidence="1" id="KW-0378">Hydrolase</keyword>
<dbReference type="PANTHER" id="PTHR43156:SF2">
    <property type="entry name" value="STAGE II SPORULATION PROTEIN E"/>
    <property type="match status" value="1"/>
</dbReference>
<evidence type="ECO:0000259" key="2">
    <source>
        <dbReference type="PROSITE" id="PS51746"/>
    </source>
</evidence>
<evidence type="ECO:0000256" key="1">
    <source>
        <dbReference type="ARBA" id="ARBA00022801"/>
    </source>
</evidence>
<dbReference type="InterPro" id="IPR029016">
    <property type="entry name" value="GAF-like_dom_sf"/>
</dbReference>
<dbReference type="EMBL" id="FQUS01000017">
    <property type="protein sequence ID" value="SHG03864.1"/>
    <property type="molecule type" value="Genomic_DNA"/>
</dbReference>